<proteinExistence type="predicted"/>
<feature type="domain" description="Phospholipase C/D" evidence="1">
    <location>
        <begin position="18"/>
        <end position="155"/>
    </location>
</feature>
<organism evidence="2 3">
    <name type="scientific">Anaerosphaera multitolerans</name>
    <dbReference type="NCBI Taxonomy" id="2487351"/>
    <lineage>
        <taxon>Bacteria</taxon>
        <taxon>Bacillati</taxon>
        <taxon>Bacillota</taxon>
        <taxon>Tissierellia</taxon>
        <taxon>Tissierellales</taxon>
        <taxon>Peptoniphilaceae</taxon>
        <taxon>Anaerosphaera</taxon>
    </lineage>
</organism>
<accession>A0A437S4F8</accession>
<dbReference type="OrthoDB" id="9810528at2"/>
<evidence type="ECO:0000313" key="3">
    <source>
        <dbReference type="Proteomes" id="UP000288812"/>
    </source>
</evidence>
<reference evidence="2 3" key="1">
    <citation type="submission" date="2018-11" db="EMBL/GenBank/DDBJ databases">
        <title>Genome sequencing and assembly of Anaerosphaera sp. nov., GS7-6-2.</title>
        <authorList>
            <person name="Rettenmaier R."/>
            <person name="Liebl W."/>
            <person name="Zverlov V."/>
        </authorList>
    </citation>
    <scope>NUCLEOTIDE SEQUENCE [LARGE SCALE GENOMIC DNA]</scope>
    <source>
        <strain evidence="2 3">GS7-6-2</strain>
    </source>
</reference>
<keyword evidence="3" id="KW-1185">Reference proteome</keyword>
<name>A0A437S4F8_9FIRM</name>
<protein>
    <recommendedName>
        <fullName evidence="1">Phospholipase C/D domain-containing protein</fullName>
    </recommendedName>
</protein>
<comment type="caution">
    <text evidence="2">The sequence shown here is derived from an EMBL/GenBank/DDBJ whole genome shotgun (WGS) entry which is preliminary data.</text>
</comment>
<sequence length="272" mass="31785">MIFMASIYTHHKFGLMIREKFNSDLYKVTLNYKEEYLLGQQGPDFLFFNPKFFLKKVPPGVFIHNKSLKDFLDRNMDYLKSQPLNSPALSYTVGFICHFILDSKIHPAVNNLSTKNYTHQEVESELDRYLLKVDNLNPTAFHMEDLVPRNKNTFKDILPLYKSYSSIDEKSFYTSLDNFYKWKKFFHSESKIKETVILSTMKILGVKSTIGGQVMRQEPLPGSAHSNKVLFNLFNSTLDLAPKLIYNALDYVFKDELPDEDFYFNFNGILNI</sequence>
<dbReference type="InterPro" id="IPR029002">
    <property type="entry name" value="PLPC/GPLD1"/>
</dbReference>
<dbReference type="AlphaFoldDB" id="A0A437S4F8"/>
<gene>
    <name evidence="2" type="ORF">EF514_10350</name>
</gene>
<evidence type="ECO:0000313" key="2">
    <source>
        <dbReference type="EMBL" id="RVU53868.1"/>
    </source>
</evidence>
<dbReference type="Proteomes" id="UP000288812">
    <property type="component" value="Unassembled WGS sequence"/>
</dbReference>
<dbReference type="Pfam" id="PF00882">
    <property type="entry name" value="Zn_dep_PLPC"/>
    <property type="match status" value="1"/>
</dbReference>
<evidence type="ECO:0000259" key="1">
    <source>
        <dbReference type="Pfam" id="PF00882"/>
    </source>
</evidence>
<dbReference type="EMBL" id="RLIH01000023">
    <property type="protein sequence ID" value="RVU53868.1"/>
    <property type="molecule type" value="Genomic_DNA"/>
</dbReference>